<reference evidence="9" key="1">
    <citation type="journal article" date="2014" name="Front. Microbiol.">
        <title>High frequency of phylogenetically diverse reductive dehalogenase-homologous genes in deep subseafloor sedimentary metagenomes.</title>
        <authorList>
            <person name="Kawai M."/>
            <person name="Futagami T."/>
            <person name="Toyoda A."/>
            <person name="Takaki Y."/>
            <person name="Nishi S."/>
            <person name="Hori S."/>
            <person name="Arai W."/>
            <person name="Tsubouchi T."/>
            <person name="Morono Y."/>
            <person name="Uchiyama I."/>
            <person name="Ito T."/>
            <person name="Fujiyama A."/>
            <person name="Inagaki F."/>
            <person name="Takami H."/>
        </authorList>
    </citation>
    <scope>NUCLEOTIDE SEQUENCE</scope>
    <source>
        <strain evidence="9">Expedition CK06-06</strain>
    </source>
</reference>
<keyword evidence="5" id="KW-0808">Transferase</keyword>
<dbReference type="GO" id="GO:0008982">
    <property type="term" value="F:protein-N(PI)-phosphohistidine-sugar phosphotransferase activity"/>
    <property type="evidence" value="ECO:0007669"/>
    <property type="project" value="InterPro"/>
</dbReference>
<evidence type="ECO:0000259" key="8">
    <source>
        <dbReference type="PROSITE" id="PS51101"/>
    </source>
</evidence>
<evidence type="ECO:0000256" key="5">
    <source>
        <dbReference type="ARBA" id="ARBA00022679"/>
    </source>
</evidence>
<comment type="subcellular location">
    <subcellularLocation>
        <location evidence="1">Cytoplasm</location>
    </subcellularLocation>
</comment>
<evidence type="ECO:0000256" key="6">
    <source>
        <dbReference type="ARBA" id="ARBA00022683"/>
    </source>
</evidence>
<keyword evidence="6" id="KW-0598">Phosphotransferase system</keyword>
<evidence type="ECO:0000256" key="3">
    <source>
        <dbReference type="ARBA" id="ARBA00022490"/>
    </source>
</evidence>
<comment type="caution">
    <text evidence="9">The sequence shown here is derived from an EMBL/GenBank/DDBJ whole genome shotgun (WGS) entry which is preliminary data.</text>
</comment>
<dbReference type="InterPro" id="IPR036667">
    <property type="entry name" value="PTS_IIB_sorbose-sp_sf"/>
</dbReference>
<keyword evidence="3" id="KW-0963">Cytoplasm</keyword>
<sequence>MRILRVDDRFIHGQVVAGWARPLGIKSLIIASDDISKDEWACNAYRLAVPEGIEFSCVGIKRCIAIVSKQNKERIMIIVGSIREAFNLLMQGLKIKEVNIGGIGYKKGTREIAPYIYLSADDIESVVHLYQMGVKVIGKQLPNSATLDVAKILAGVK</sequence>
<dbReference type="GO" id="GO:0005737">
    <property type="term" value="C:cytoplasm"/>
    <property type="evidence" value="ECO:0007669"/>
    <property type="project" value="UniProtKB-SubCell"/>
</dbReference>
<name>X1L526_9ZZZZ</name>
<keyword evidence="2" id="KW-0813">Transport</keyword>
<organism evidence="9">
    <name type="scientific">marine sediment metagenome</name>
    <dbReference type="NCBI Taxonomy" id="412755"/>
    <lineage>
        <taxon>unclassified sequences</taxon>
        <taxon>metagenomes</taxon>
        <taxon>ecological metagenomes</taxon>
    </lineage>
</organism>
<evidence type="ECO:0000256" key="2">
    <source>
        <dbReference type="ARBA" id="ARBA00022448"/>
    </source>
</evidence>
<dbReference type="GO" id="GO:0009401">
    <property type="term" value="P:phosphoenolpyruvate-dependent sugar phosphotransferase system"/>
    <property type="evidence" value="ECO:0007669"/>
    <property type="project" value="UniProtKB-KW"/>
</dbReference>
<dbReference type="Gene3D" id="3.40.35.10">
    <property type="entry name" value="Phosphotransferase system, sorbose subfamily IIB component"/>
    <property type="match status" value="1"/>
</dbReference>
<feature type="domain" description="PTS EIIB type-4" evidence="8">
    <location>
        <begin position="1"/>
        <end position="157"/>
    </location>
</feature>
<evidence type="ECO:0000256" key="1">
    <source>
        <dbReference type="ARBA" id="ARBA00004496"/>
    </source>
</evidence>
<keyword evidence="4" id="KW-0762">Sugar transport</keyword>
<evidence type="ECO:0000256" key="7">
    <source>
        <dbReference type="ARBA" id="ARBA00022777"/>
    </source>
</evidence>
<dbReference type="AlphaFoldDB" id="X1L526"/>
<dbReference type="GO" id="GO:0016301">
    <property type="term" value="F:kinase activity"/>
    <property type="evidence" value="ECO:0007669"/>
    <property type="project" value="UniProtKB-KW"/>
</dbReference>
<dbReference type="PROSITE" id="PS51101">
    <property type="entry name" value="PTS_EIIB_TYPE_4"/>
    <property type="match status" value="1"/>
</dbReference>
<accession>X1L526</accession>
<dbReference type="SUPFAM" id="SSF52728">
    <property type="entry name" value="PTS IIb component"/>
    <property type="match status" value="1"/>
</dbReference>
<evidence type="ECO:0000313" key="9">
    <source>
        <dbReference type="EMBL" id="GAH97529.1"/>
    </source>
</evidence>
<keyword evidence="7" id="KW-0418">Kinase</keyword>
<dbReference type="Pfam" id="PF03830">
    <property type="entry name" value="PTSIIB_sorb"/>
    <property type="match status" value="1"/>
</dbReference>
<dbReference type="EMBL" id="BARV01002914">
    <property type="protein sequence ID" value="GAH97529.1"/>
    <property type="molecule type" value="Genomic_DNA"/>
</dbReference>
<dbReference type="InterPro" id="IPR004720">
    <property type="entry name" value="PTS_IIB_sorbose-sp"/>
</dbReference>
<protein>
    <recommendedName>
        <fullName evidence="8">PTS EIIB type-4 domain-containing protein</fullName>
    </recommendedName>
</protein>
<evidence type="ECO:0000256" key="4">
    <source>
        <dbReference type="ARBA" id="ARBA00022597"/>
    </source>
</evidence>
<gene>
    <name evidence="9" type="ORF">S06H3_07245</name>
</gene>
<proteinExistence type="predicted"/>